<dbReference type="AlphaFoldDB" id="A0A9P4HSA8"/>
<keyword evidence="6" id="KW-0255">Endonuclease</keyword>
<evidence type="ECO:0000313" key="9">
    <source>
        <dbReference type="EMBL" id="KAF2087069.1"/>
    </source>
</evidence>
<dbReference type="InterPro" id="IPR012337">
    <property type="entry name" value="RNaseH-like_sf"/>
</dbReference>
<dbReference type="GO" id="GO:0043137">
    <property type="term" value="P:DNA replication, removal of RNA primer"/>
    <property type="evidence" value="ECO:0007669"/>
    <property type="project" value="TreeGrafter"/>
</dbReference>
<gene>
    <name evidence="9" type="ORF">K490DRAFT_57142</name>
</gene>
<evidence type="ECO:0000313" key="10">
    <source>
        <dbReference type="Proteomes" id="UP000799776"/>
    </source>
</evidence>
<dbReference type="EC" id="3.1.26.4" evidence="3"/>
<keyword evidence="4" id="KW-0540">Nuclease</keyword>
<dbReference type="GO" id="GO:0046872">
    <property type="term" value="F:metal ion binding"/>
    <property type="evidence" value="ECO:0007669"/>
    <property type="project" value="UniProtKB-KW"/>
</dbReference>
<evidence type="ECO:0000256" key="5">
    <source>
        <dbReference type="ARBA" id="ARBA00022723"/>
    </source>
</evidence>
<dbReference type="CDD" id="cd13934">
    <property type="entry name" value="RNase_H_Dikarya_like"/>
    <property type="match status" value="1"/>
</dbReference>
<evidence type="ECO:0000256" key="4">
    <source>
        <dbReference type="ARBA" id="ARBA00022722"/>
    </source>
</evidence>
<dbReference type="PANTHER" id="PTHR10642:SF26">
    <property type="entry name" value="RIBONUCLEASE H1"/>
    <property type="match status" value="1"/>
</dbReference>
<evidence type="ECO:0000256" key="2">
    <source>
        <dbReference type="ARBA" id="ARBA00005300"/>
    </source>
</evidence>
<evidence type="ECO:0000256" key="1">
    <source>
        <dbReference type="ARBA" id="ARBA00000077"/>
    </source>
</evidence>
<organism evidence="9 10">
    <name type="scientific">Saccharata proteae CBS 121410</name>
    <dbReference type="NCBI Taxonomy" id="1314787"/>
    <lineage>
        <taxon>Eukaryota</taxon>
        <taxon>Fungi</taxon>
        <taxon>Dikarya</taxon>
        <taxon>Ascomycota</taxon>
        <taxon>Pezizomycotina</taxon>
        <taxon>Dothideomycetes</taxon>
        <taxon>Dothideomycetes incertae sedis</taxon>
        <taxon>Botryosphaeriales</taxon>
        <taxon>Saccharataceae</taxon>
        <taxon>Saccharata</taxon>
    </lineage>
</organism>
<dbReference type="OrthoDB" id="245563at2759"/>
<dbReference type="InterPro" id="IPR036397">
    <property type="entry name" value="RNaseH_sf"/>
</dbReference>
<keyword evidence="10" id="KW-1185">Reference proteome</keyword>
<feature type="domain" description="RNase H type-1" evidence="8">
    <location>
        <begin position="1"/>
        <end position="123"/>
    </location>
</feature>
<dbReference type="EMBL" id="ML978721">
    <property type="protein sequence ID" value="KAF2087069.1"/>
    <property type="molecule type" value="Genomic_DNA"/>
</dbReference>
<name>A0A9P4HSA8_9PEZI</name>
<evidence type="ECO:0000256" key="6">
    <source>
        <dbReference type="ARBA" id="ARBA00022759"/>
    </source>
</evidence>
<sequence>MPITDTFDDFPIRSNQRAELCAAKAGLEFLAEVYDIKPEKEAEIWIIATDSEYVVKGMTEWLLTWKKNGWRTSKGTTPANLDLFLVLDAAMKTLEAKNVTIGLWHIPRENNKLADRLAKAAAIDGDEASK</sequence>
<evidence type="ECO:0000256" key="7">
    <source>
        <dbReference type="ARBA" id="ARBA00022801"/>
    </source>
</evidence>
<keyword evidence="5" id="KW-0479">Metal-binding</keyword>
<keyword evidence="7" id="KW-0378">Hydrolase</keyword>
<dbReference type="InterPro" id="IPR050092">
    <property type="entry name" value="RNase_H"/>
</dbReference>
<dbReference type="PANTHER" id="PTHR10642">
    <property type="entry name" value="RIBONUCLEASE H1"/>
    <property type="match status" value="1"/>
</dbReference>
<accession>A0A9P4HSA8</accession>
<dbReference type="Pfam" id="PF00075">
    <property type="entry name" value="RNase_H"/>
    <property type="match status" value="1"/>
</dbReference>
<comment type="caution">
    <text evidence="9">The sequence shown here is derived from an EMBL/GenBank/DDBJ whole genome shotgun (WGS) entry which is preliminary data.</text>
</comment>
<protein>
    <recommendedName>
        <fullName evidence="3">ribonuclease H</fullName>
        <ecNumber evidence="3">3.1.26.4</ecNumber>
    </recommendedName>
</protein>
<comment type="similarity">
    <text evidence="2">Belongs to the RNase H family.</text>
</comment>
<reference evidence="9" key="1">
    <citation type="journal article" date="2020" name="Stud. Mycol.">
        <title>101 Dothideomycetes genomes: a test case for predicting lifestyles and emergence of pathogens.</title>
        <authorList>
            <person name="Haridas S."/>
            <person name="Albert R."/>
            <person name="Binder M."/>
            <person name="Bloem J."/>
            <person name="Labutti K."/>
            <person name="Salamov A."/>
            <person name="Andreopoulos B."/>
            <person name="Baker S."/>
            <person name="Barry K."/>
            <person name="Bills G."/>
            <person name="Bluhm B."/>
            <person name="Cannon C."/>
            <person name="Castanera R."/>
            <person name="Culley D."/>
            <person name="Daum C."/>
            <person name="Ezra D."/>
            <person name="Gonzalez J."/>
            <person name="Henrissat B."/>
            <person name="Kuo A."/>
            <person name="Liang C."/>
            <person name="Lipzen A."/>
            <person name="Lutzoni F."/>
            <person name="Magnuson J."/>
            <person name="Mondo S."/>
            <person name="Nolan M."/>
            <person name="Ohm R."/>
            <person name="Pangilinan J."/>
            <person name="Park H.-J."/>
            <person name="Ramirez L."/>
            <person name="Alfaro M."/>
            <person name="Sun H."/>
            <person name="Tritt A."/>
            <person name="Yoshinaga Y."/>
            <person name="Zwiers L.-H."/>
            <person name="Turgeon B."/>
            <person name="Goodwin S."/>
            <person name="Spatafora J."/>
            <person name="Crous P."/>
            <person name="Grigoriev I."/>
        </authorList>
    </citation>
    <scope>NUCLEOTIDE SEQUENCE</scope>
    <source>
        <strain evidence="9">CBS 121410</strain>
    </source>
</reference>
<dbReference type="InterPro" id="IPR002156">
    <property type="entry name" value="RNaseH_domain"/>
</dbReference>
<dbReference type="PROSITE" id="PS50879">
    <property type="entry name" value="RNASE_H_1"/>
    <property type="match status" value="1"/>
</dbReference>
<evidence type="ECO:0000256" key="3">
    <source>
        <dbReference type="ARBA" id="ARBA00012180"/>
    </source>
</evidence>
<proteinExistence type="inferred from homology"/>
<dbReference type="GO" id="GO:0003676">
    <property type="term" value="F:nucleic acid binding"/>
    <property type="evidence" value="ECO:0007669"/>
    <property type="project" value="InterPro"/>
</dbReference>
<comment type="catalytic activity">
    <reaction evidence="1">
        <text>Endonucleolytic cleavage to 5'-phosphomonoester.</text>
        <dbReference type="EC" id="3.1.26.4"/>
    </reaction>
</comment>
<dbReference type="GO" id="GO:0004523">
    <property type="term" value="F:RNA-DNA hybrid ribonuclease activity"/>
    <property type="evidence" value="ECO:0007669"/>
    <property type="project" value="UniProtKB-EC"/>
</dbReference>
<dbReference type="Proteomes" id="UP000799776">
    <property type="component" value="Unassembled WGS sequence"/>
</dbReference>
<dbReference type="SUPFAM" id="SSF53098">
    <property type="entry name" value="Ribonuclease H-like"/>
    <property type="match status" value="1"/>
</dbReference>
<dbReference type="Gene3D" id="3.30.420.10">
    <property type="entry name" value="Ribonuclease H-like superfamily/Ribonuclease H"/>
    <property type="match status" value="1"/>
</dbReference>
<evidence type="ECO:0000259" key="8">
    <source>
        <dbReference type="PROSITE" id="PS50879"/>
    </source>
</evidence>